<evidence type="ECO:0000313" key="1">
    <source>
        <dbReference type="EMBL" id="CAG5105334.1"/>
    </source>
</evidence>
<name>A0ABN7SPU0_OIKDI</name>
<reference evidence="1 3" key="1">
    <citation type="submission" date="2021-04" db="EMBL/GenBank/DDBJ databases">
        <authorList>
            <person name="Bliznina A."/>
        </authorList>
    </citation>
    <scope>NUCLEOTIDE SEQUENCE [LARGE SCALE GENOMIC DNA]</scope>
</reference>
<dbReference type="SUPFAM" id="SSF82171">
    <property type="entry name" value="DPP6 N-terminal domain-like"/>
    <property type="match status" value="1"/>
</dbReference>
<keyword evidence="3" id="KW-1185">Reference proteome</keyword>
<proteinExistence type="predicted"/>
<dbReference type="EMBL" id="OU015566">
    <property type="protein sequence ID" value="CAG5105779.1"/>
    <property type="molecule type" value="Genomic_DNA"/>
</dbReference>
<organism evidence="1 3">
    <name type="scientific">Oikopleura dioica</name>
    <name type="common">Tunicate</name>
    <dbReference type="NCBI Taxonomy" id="34765"/>
    <lineage>
        <taxon>Eukaryota</taxon>
        <taxon>Metazoa</taxon>
        <taxon>Chordata</taxon>
        <taxon>Tunicata</taxon>
        <taxon>Appendicularia</taxon>
        <taxon>Copelata</taxon>
        <taxon>Oikopleuridae</taxon>
        <taxon>Oikopleura</taxon>
    </lineage>
</organism>
<accession>A0ABN7SPU0</accession>
<dbReference type="Proteomes" id="UP001158576">
    <property type="component" value="Chromosome 1"/>
</dbReference>
<dbReference type="EMBL" id="OU015566">
    <property type="protein sequence ID" value="CAG5105334.1"/>
    <property type="molecule type" value="Genomic_DNA"/>
</dbReference>
<sequence>MMSPGAEERCYSESRGKLIFAEKGRPVHQIVENLPRPLTHELERRTRNPGGADDQFLESTNVCHEELSFAENVDLFWQSFEADPLAFLGPVQLASGAEFEERDFCLNLGLGSRRTRSATSWTSCVAFVGFSNSGEKLVVSESDSIAIFSCVTWTNEGTWCNLEGPALNVCWSHDDQKIIFAIKNKIFIASFEGIMGPDEEAREIEGFEGDVLQMSWHNQRLAVAVEGLSDTLLYSKKKKYWKVKSYSWFAKHQIPQEEWNWTIHRCLLLS</sequence>
<evidence type="ECO:0000313" key="2">
    <source>
        <dbReference type="EMBL" id="CAG5105779.1"/>
    </source>
</evidence>
<gene>
    <name evidence="1" type="ORF">OKIOD_LOCUS10802</name>
    <name evidence="2" type="ORF">OKIOD_LOCUS11211</name>
</gene>
<evidence type="ECO:0000313" key="3">
    <source>
        <dbReference type="Proteomes" id="UP001158576"/>
    </source>
</evidence>
<protein>
    <submittedName>
        <fullName evidence="1">Oidioi.mRNA.OKI2018_I69.chr1.g2037.t1.cds</fullName>
    </submittedName>
    <submittedName>
        <fullName evidence="2">Oidioi.mRNA.OKI2018_I69.chr1.g2446.t1.cds</fullName>
    </submittedName>
</protein>